<dbReference type="Proteomes" id="UP000541810">
    <property type="component" value="Unassembled WGS sequence"/>
</dbReference>
<organism evidence="3 4">
    <name type="scientific">Algisphaera agarilytica</name>
    <dbReference type="NCBI Taxonomy" id="1385975"/>
    <lineage>
        <taxon>Bacteria</taxon>
        <taxon>Pseudomonadati</taxon>
        <taxon>Planctomycetota</taxon>
        <taxon>Phycisphaerae</taxon>
        <taxon>Phycisphaerales</taxon>
        <taxon>Phycisphaeraceae</taxon>
        <taxon>Algisphaera</taxon>
    </lineage>
</organism>
<accession>A0A7X0LKB7</accession>
<dbReference type="InterPro" id="IPR036291">
    <property type="entry name" value="NAD(P)-bd_dom_sf"/>
</dbReference>
<dbReference type="EMBL" id="JACHGY010000001">
    <property type="protein sequence ID" value="MBB6430260.1"/>
    <property type="molecule type" value="Genomic_DNA"/>
</dbReference>
<dbReference type="Gene3D" id="3.40.50.720">
    <property type="entry name" value="NAD(P)-binding Rossmann-like Domain"/>
    <property type="match status" value="1"/>
</dbReference>
<dbReference type="SUPFAM" id="SSF51735">
    <property type="entry name" value="NAD(P)-binding Rossmann-fold domains"/>
    <property type="match status" value="1"/>
</dbReference>
<reference evidence="3 4" key="1">
    <citation type="submission" date="2020-08" db="EMBL/GenBank/DDBJ databases">
        <title>Genomic Encyclopedia of Type Strains, Phase IV (KMG-IV): sequencing the most valuable type-strain genomes for metagenomic binning, comparative biology and taxonomic classification.</title>
        <authorList>
            <person name="Goeker M."/>
        </authorList>
    </citation>
    <scope>NUCLEOTIDE SEQUENCE [LARGE SCALE GENOMIC DNA]</scope>
    <source>
        <strain evidence="3 4">DSM 103725</strain>
    </source>
</reference>
<evidence type="ECO:0000313" key="3">
    <source>
        <dbReference type="EMBL" id="MBB6430260.1"/>
    </source>
</evidence>
<dbReference type="GO" id="GO:0000166">
    <property type="term" value="F:nucleotide binding"/>
    <property type="evidence" value="ECO:0007669"/>
    <property type="project" value="InterPro"/>
</dbReference>
<proteinExistence type="predicted"/>
<dbReference type="PROSITE" id="PS51318">
    <property type="entry name" value="TAT"/>
    <property type="match status" value="1"/>
</dbReference>
<dbReference type="InterPro" id="IPR006311">
    <property type="entry name" value="TAT_signal"/>
</dbReference>
<dbReference type="InterPro" id="IPR050463">
    <property type="entry name" value="Gfo/Idh/MocA_oxidrdct_glycsds"/>
</dbReference>
<protein>
    <submittedName>
        <fullName evidence="3">Putative dehydrogenase</fullName>
    </submittedName>
</protein>
<dbReference type="NCBIfam" id="TIGR01409">
    <property type="entry name" value="TAT_signal_seq"/>
    <property type="match status" value="1"/>
</dbReference>
<dbReference type="Pfam" id="PF19051">
    <property type="entry name" value="GFO_IDH_MocA_C2"/>
    <property type="match status" value="1"/>
</dbReference>
<dbReference type="InterPro" id="IPR043906">
    <property type="entry name" value="Gfo/Idh/MocA_OxRdtase_bact_C"/>
</dbReference>
<dbReference type="InterPro" id="IPR000683">
    <property type="entry name" value="Gfo/Idh/MocA-like_OxRdtase_N"/>
</dbReference>
<dbReference type="InterPro" id="IPR019546">
    <property type="entry name" value="TAT_signal_bac_arc"/>
</dbReference>
<evidence type="ECO:0000313" key="4">
    <source>
        <dbReference type="Proteomes" id="UP000541810"/>
    </source>
</evidence>
<dbReference type="PANTHER" id="PTHR43818">
    <property type="entry name" value="BCDNA.GH03377"/>
    <property type="match status" value="1"/>
</dbReference>
<name>A0A7X0LKB7_9BACT</name>
<sequence length="469" mass="52103">MKTTLNRRTFLKASAATAVGTGVVPTFSIGQPGPSPNSKLNIAMIGAGNIAAMAYGPCNRENIVALADTDENMFLQHAEKFPQLNDAKKYKDFRVMLDEMDSEIDAVCINTPDHTHFVATIAAMERGKHVITQKPLTHNIWEAQTLKKAKDKYGVVTNMAVQGHTFDGIRQMREWYEAGVLGEVTEAHSWMSGPWWTKPGAEKPNPYWQKPEVLPPAAMDAPDNLDWDLWLGPVAADVAYNSVYHPKTWRGYHAFGNGLIGDWMPHISDAPISILDLYDPVSVELEEVEGGDDIVVPNGNRVRWDFERRGDKAPCTFYWHNGAPGKFAPAKPEAWTWSEKLPNAGSLFIGDKSVGYTDNRSNKPRLANKDEARAFKEAGYPEEVYPRIKGGPFGEWIRAIKGDGPEPGANFDFAAPFTVTQLLGALAIRHGGKIEWDGAKGEITNRPELNAFVKPRVRPGWEYGEDLWT</sequence>
<dbReference type="AlphaFoldDB" id="A0A7X0LKB7"/>
<evidence type="ECO:0000259" key="2">
    <source>
        <dbReference type="Pfam" id="PF19051"/>
    </source>
</evidence>
<keyword evidence="4" id="KW-1185">Reference proteome</keyword>
<comment type="caution">
    <text evidence="3">The sequence shown here is derived from an EMBL/GenBank/DDBJ whole genome shotgun (WGS) entry which is preliminary data.</text>
</comment>
<dbReference type="PANTHER" id="PTHR43818:SF10">
    <property type="entry name" value="NADH-DEPENDENT DEHYDROGENASE-RELATED"/>
    <property type="match status" value="1"/>
</dbReference>
<dbReference type="Pfam" id="PF01408">
    <property type="entry name" value="GFO_IDH_MocA"/>
    <property type="match status" value="1"/>
</dbReference>
<evidence type="ECO:0000259" key="1">
    <source>
        <dbReference type="Pfam" id="PF01408"/>
    </source>
</evidence>
<gene>
    <name evidence="3" type="ORF">HNQ40_002066</name>
</gene>
<feature type="domain" description="Gfo/Idh/MocA-like oxidoreductase N-terminal" evidence="1">
    <location>
        <begin position="40"/>
        <end position="157"/>
    </location>
</feature>
<feature type="domain" description="Gfo/Idh/MocA-like oxidoreductase bacterial type C-terminal" evidence="2">
    <location>
        <begin position="207"/>
        <end position="294"/>
    </location>
</feature>
<dbReference type="SUPFAM" id="SSF55347">
    <property type="entry name" value="Glyceraldehyde-3-phosphate dehydrogenase-like, C-terminal domain"/>
    <property type="match status" value="1"/>
</dbReference>
<dbReference type="Gene3D" id="3.30.360.10">
    <property type="entry name" value="Dihydrodipicolinate Reductase, domain 2"/>
    <property type="match status" value="1"/>
</dbReference>
<dbReference type="RefSeq" id="WP_221435481.1">
    <property type="nucleotide sequence ID" value="NZ_JACHGY010000001.1"/>
</dbReference>